<dbReference type="GeneID" id="54352359"/>
<keyword evidence="2" id="KW-1185">Reference proteome</keyword>
<evidence type="ECO:0000313" key="1">
    <source>
        <dbReference type="EMBL" id="KAF1929495.1"/>
    </source>
</evidence>
<dbReference type="AlphaFoldDB" id="A0A6A5RM44"/>
<sequence>MGDDTDQAPQSPLSSVPLVLSEATVEEEKMHARGPILEYFGHQYQITEGFSEAVQSNGDILYDVMHAHRRILQLDKGIFPEQMDMFAEILHTLYGVGNLMTGGAFVARVDNMLDKLVVWFHVHYHDFLIGKLDATSFEGMLAGYTMNIRRFSDIVPPMGTECTKMPLLQNKIMISILNARGTALLNPAFSDHWEAADIVALTMLALDLYNGRVPGVLPDDDIHGLLMHRIFYFSDSTAAAQFDYISALAHSVTVWRNERDNIHGDDFMQSAERHQQKFGVLLQKARNHCNLGFRSHGPASDKLLSRRIQGRPGVQFSAEADYLGRPFDADAVCEIVPDSKPLESPWLQRNKHGFWIWMPRTTN</sequence>
<accession>A0A6A5RM44</accession>
<proteinExistence type="predicted"/>
<reference evidence="1" key="1">
    <citation type="journal article" date="2020" name="Stud. Mycol.">
        <title>101 Dothideomycetes genomes: a test case for predicting lifestyles and emergence of pathogens.</title>
        <authorList>
            <person name="Haridas S."/>
            <person name="Albert R."/>
            <person name="Binder M."/>
            <person name="Bloem J."/>
            <person name="Labutti K."/>
            <person name="Salamov A."/>
            <person name="Andreopoulos B."/>
            <person name="Baker S."/>
            <person name="Barry K."/>
            <person name="Bills G."/>
            <person name="Bluhm B."/>
            <person name="Cannon C."/>
            <person name="Castanera R."/>
            <person name="Culley D."/>
            <person name="Daum C."/>
            <person name="Ezra D."/>
            <person name="Gonzalez J."/>
            <person name="Henrissat B."/>
            <person name="Kuo A."/>
            <person name="Liang C."/>
            <person name="Lipzen A."/>
            <person name="Lutzoni F."/>
            <person name="Magnuson J."/>
            <person name="Mondo S."/>
            <person name="Nolan M."/>
            <person name="Ohm R."/>
            <person name="Pangilinan J."/>
            <person name="Park H.-J."/>
            <person name="Ramirez L."/>
            <person name="Alfaro M."/>
            <person name="Sun H."/>
            <person name="Tritt A."/>
            <person name="Yoshinaga Y."/>
            <person name="Zwiers L.-H."/>
            <person name="Turgeon B."/>
            <person name="Goodwin S."/>
            <person name="Spatafora J."/>
            <person name="Crous P."/>
            <person name="Grigoriev I."/>
        </authorList>
    </citation>
    <scope>NUCLEOTIDE SEQUENCE</scope>
    <source>
        <strain evidence="1">CBS 183.55</strain>
    </source>
</reference>
<dbReference type="EMBL" id="ML978966">
    <property type="protein sequence ID" value="KAF1929495.1"/>
    <property type="molecule type" value="Genomic_DNA"/>
</dbReference>
<name>A0A6A5RM44_9PLEO</name>
<gene>
    <name evidence="1" type="ORF">M421DRAFT_4628</name>
</gene>
<organism evidence="1 2">
    <name type="scientific">Didymella exigua CBS 183.55</name>
    <dbReference type="NCBI Taxonomy" id="1150837"/>
    <lineage>
        <taxon>Eukaryota</taxon>
        <taxon>Fungi</taxon>
        <taxon>Dikarya</taxon>
        <taxon>Ascomycota</taxon>
        <taxon>Pezizomycotina</taxon>
        <taxon>Dothideomycetes</taxon>
        <taxon>Pleosporomycetidae</taxon>
        <taxon>Pleosporales</taxon>
        <taxon>Pleosporineae</taxon>
        <taxon>Didymellaceae</taxon>
        <taxon>Didymella</taxon>
    </lineage>
</organism>
<dbReference type="Proteomes" id="UP000800082">
    <property type="component" value="Unassembled WGS sequence"/>
</dbReference>
<dbReference type="RefSeq" id="XP_033449743.1">
    <property type="nucleotide sequence ID" value="XM_033594691.1"/>
</dbReference>
<protein>
    <submittedName>
        <fullName evidence="1">Uncharacterized protein</fullName>
    </submittedName>
</protein>
<evidence type="ECO:0000313" key="2">
    <source>
        <dbReference type="Proteomes" id="UP000800082"/>
    </source>
</evidence>
<dbReference type="OrthoDB" id="3798674at2759"/>